<protein>
    <recommendedName>
        <fullName evidence="4">SGNH hydrolase-type esterase domain-containing protein</fullName>
    </recommendedName>
</protein>
<name>A0A4Z0ZC74_9PEZI</name>
<dbReference type="CDD" id="cd01823">
    <property type="entry name" value="SEST_like"/>
    <property type="match status" value="1"/>
</dbReference>
<dbReference type="STRING" id="37992.A0A4Z0ZC74"/>
<dbReference type="PANTHER" id="PTHR37981:SF1">
    <property type="entry name" value="SGNH HYDROLASE-TYPE ESTERASE DOMAIN-CONTAINING PROTEIN"/>
    <property type="match status" value="1"/>
</dbReference>
<feature type="chain" id="PRO_5021366208" description="SGNH hydrolase-type esterase domain-containing protein" evidence="1">
    <location>
        <begin position="24"/>
        <end position="668"/>
    </location>
</feature>
<accession>A0A4Z0ZC74</accession>
<evidence type="ECO:0000256" key="1">
    <source>
        <dbReference type="SAM" id="SignalP"/>
    </source>
</evidence>
<proteinExistence type="predicted"/>
<gene>
    <name evidence="2" type="ORF">E0Z10_g8</name>
</gene>
<comment type="caution">
    <text evidence="2">The sequence shown here is derived from an EMBL/GenBank/DDBJ whole genome shotgun (WGS) entry which is preliminary data.</text>
</comment>
<dbReference type="GO" id="GO:0006629">
    <property type="term" value="P:lipid metabolic process"/>
    <property type="evidence" value="ECO:0007669"/>
    <property type="project" value="TreeGrafter"/>
</dbReference>
<dbReference type="GO" id="GO:0016788">
    <property type="term" value="F:hydrolase activity, acting on ester bonds"/>
    <property type="evidence" value="ECO:0007669"/>
    <property type="project" value="InterPro"/>
</dbReference>
<keyword evidence="3" id="KW-1185">Reference proteome</keyword>
<evidence type="ECO:0000313" key="2">
    <source>
        <dbReference type="EMBL" id="TGJ88663.1"/>
    </source>
</evidence>
<dbReference type="SUPFAM" id="SSF52266">
    <property type="entry name" value="SGNH hydrolase"/>
    <property type="match status" value="1"/>
</dbReference>
<dbReference type="AlphaFoldDB" id="A0A4Z0ZC74"/>
<dbReference type="PANTHER" id="PTHR37981">
    <property type="entry name" value="LIPASE 2"/>
    <property type="match status" value="1"/>
</dbReference>
<dbReference type="EMBL" id="SKBN01000001">
    <property type="protein sequence ID" value="TGJ88663.1"/>
    <property type="molecule type" value="Genomic_DNA"/>
</dbReference>
<dbReference type="InterPro" id="IPR037460">
    <property type="entry name" value="SEST-like"/>
</dbReference>
<organism evidence="2 3">
    <name type="scientific">Xylaria hypoxylon</name>
    <dbReference type="NCBI Taxonomy" id="37992"/>
    <lineage>
        <taxon>Eukaryota</taxon>
        <taxon>Fungi</taxon>
        <taxon>Dikarya</taxon>
        <taxon>Ascomycota</taxon>
        <taxon>Pezizomycotina</taxon>
        <taxon>Sordariomycetes</taxon>
        <taxon>Xylariomycetidae</taxon>
        <taxon>Xylariales</taxon>
        <taxon>Xylariaceae</taxon>
        <taxon>Xylaria</taxon>
    </lineage>
</organism>
<keyword evidence="1" id="KW-0732">Signal</keyword>
<evidence type="ECO:0000313" key="3">
    <source>
        <dbReference type="Proteomes" id="UP000297716"/>
    </source>
</evidence>
<sequence length="668" mass="74049">MSVYSKSQATVFTVLTVISSVLASPLAHKIEKITHLLGRDQFEWTALGDSYSSGVGAGEYGSNSYRCLRYDQAYPVLINGDSRLPQGDHQFNNVVCSGSSTADVQDYQFYDEDTSSQPNRQFGTRPKFGNPSMATLSVGGNDMDFPGIIFNCVLETQLPFGAGPPQRNCDDQRRVSWDLLNSPELANSIDKTIKKVVEKGRKGTIGDNFKLYVTGFPQFFNAETEGCNEVTFARTANPNDDGKEHTNMTMELRKDFNSMSVQLNKAIEDAVSRNQDQGVKWVPIDGEMEGHRYCEEGINEPDQHNDNLWLFHYPYHEPSDAAVDGPLLKAFDKVAASADINTSFKTYNDFQNAVFDAIDTGTSANTTGIQDSLWSSIGHRVKVFHPQDNLHEKIRDLVLDKYVADLNVPAPSFEEKNECHGVSGDYWVISRDIAVSNAEAFCSQKDKTVKYNINSVNELELSAKNLSDDSKGPLDDPNCLDRIRGNTIDGCDGNDSINNPHDYKFGSTFTAKDGWEYQMTPLSKQVNEVSCSVAYKFFFDTFEVRGKNFVPAKFGANGEGLKHELSGCGAITKWKFEETPDDMRFQWYASGHLPIGTKNCVGRALVSAGGSGADNCHGPGKRGVIDRRRPFGIEDWPGYGDEGRHVFKDAGSGGASGYLKWFWDMPSE</sequence>
<dbReference type="Proteomes" id="UP000297716">
    <property type="component" value="Unassembled WGS sequence"/>
</dbReference>
<dbReference type="OrthoDB" id="1896086at2759"/>
<dbReference type="InterPro" id="IPR036514">
    <property type="entry name" value="SGNH_hydro_sf"/>
</dbReference>
<reference evidence="2 3" key="1">
    <citation type="submission" date="2019-03" db="EMBL/GenBank/DDBJ databases">
        <title>Draft genome sequence of Xylaria hypoxylon DSM 108379, a ubiquitous saprotrophic-parasitic fungi on hardwood.</title>
        <authorList>
            <person name="Buettner E."/>
            <person name="Leonhardt S."/>
            <person name="Gebauer A.M."/>
            <person name="Liers C."/>
            <person name="Hofrichter M."/>
            <person name="Kellner H."/>
        </authorList>
    </citation>
    <scope>NUCLEOTIDE SEQUENCE [LARGE SCALE GENOMIC DNA]</scope>
    <source>
        <strain evidence="2 3">DSM 108379</strain>
    </source>
</reference>
<dbReference type="Gene3D" id="3.40.50.1110">
    <property type="entry name" value="SGNH hydrolase"/>
    <property type="match status" value="1"/>
</dbReference>
<evidence type="ECO:0008006" key="4">
    <source>
        <dbReference type="Google" id="ProtNLM"/>
    </source>
</evidence>
<feature type="signal peptide" evidence="1">
    <location>
        <begin position="1"/>
        <end position="23"/>
    </location>
</feature>